<accession>A0ABP6SQ61</accession>
<dbReference type="Pfam" id="PF07702">
    <property type="entry name" value="UTRA"/>
    <property type="match status" value="1"/>
</dbReference>
<dbReference type="PRINTS" id="PR00035">
    <property type="entry name" value="HTHGNTR"/>
</dbReference>
<dbReference type="InterPro" id="IPR011663">
    <property type="entry name" value="UTRA"/>
</dbReference>
<feature type="region of interest" description="Disordered" evidence="4">
    <location>
        <begin position="1"/>
        <end position="20"/>
    </location>
</feature>
<organism evidence="6 7">
    <name type="scientific">Cryptosporangium minutisporangium</name>
    <dbReference type="NCBI Taxonomy" id="113569"/>
    <lineage>
        <taxon>Bacteria</taxon>
        <taxon>Bacillati</taxon>
        <taxon>Actinomycetota</taxon>
        <taxon>Actinomycetes</taxon>
        <taxon>Cryptosporangiales</taxon>
        <taxon>Cryptosporangiaceae</taxon>
        <taxon>Cryptosporangium</taxon>
    </lineage>
</organism>
<dbReference type="EMBL" id="BAAAYN010000002">
    <property type="protein sequence ID" value="GAA3382182.1"/>
    <property type="molecule type" value="Genomic_DNA"/>
</dbReference>
<evidence type="ECO:0000256" key="1">
    <source>
        <dbReference type="ARBA" id="ARBA00023015"/>
    </source>
</evidence>
<dbReference type="InterPro" id="IPR050679">
    <property type="entry name" value="Bact_HTH_transcr_reg"/>
</dbReference>
<reference evidence="7" key="1">
    <citation type="journal article" date="2019" name="Int. J. Syst. Evol. Microbiol.">
        <title>The Global Catalogue of Microorganisms (GCM) 10K type strain sequencing project: providing services to taxonomists for standard genome sequencing and annotation.</title>
        <authorList>
            <consortium name="The Broad Institute Genomics Platform"/>
            <consortium name="The Broad Institute Genome Sequencing Center for Infectious Disease"/>
            <person name="Wu L."/>
            <person name="Ma J."/>
        </authorList>
    </citation>
    <scope>NUCLEOTIDE SEQUENCE [LARGE SCALE GENOMIC DNA]</scope>
    <source>
        <strain evidence="7">JCM 9458</strain>
    </source>
</reference>
<sequence length="265" mass="29088">MLSAVNTPADVPPATDSPQLIDARSPVPKYYQLREILLDLIERELTVDAPVPSERELAARYGLSRMTARQAIEHLVSEGKLYRVQGRGTFVARPKIDMPLRLTSFSEDMRARGMVPGARDLGRRSIDAPAAVARELGVEAGAPLYVVERLRTADGVPMALERSHLPARLVPGLLDQPLSDRSLYQLLAQEYGLLLDRGDQVIEAGIADRSDAELLALAPGSAVLRLQRRSWAGSVPVEYVVSTYRADRYQLRASLDIDPPGGTRT</sequence>
<keyword evidence="7" id="KW-1185">Reference proteome</keyword>
<proteinExistence type="predicted"/>
<evidence type="ECO:0000259" key="5">
    <source>
        <dbReference type="PROSITE" id="PS50949"/>
    </source>
</evidence>
<gene>
    <name evidence="6" type="ORF">GCM10020369_03020</name>
</gene>
<evidence type="ECO:0000313" key="6">
    <source>
        <dbReference type="EMBL" id="GAA3382182.1"/>
    </source>
</evidence>
<keyword evidence="2" id="KW-0238">DNA-binding</keyword>
<dbReference type="Pfam" id="PF00392">
    <property type="entry name" value="GntR"/>
    <property type="match status" value="1"/>
</dbReference>
<evidence type="ECO:0000256" key="3">
    <source>
        <dbReference type="ARBA" id="ARBA00023163"/>
    </source>
</evidence>
<keyword evidence="1" id="KW-0805">Transcription regulation</keyword>
<dbReference type="SMART" id="SM00866">
    <property type="entry name" value="UTRA"/>
    <property type="match status" value="1"/>
</dbReference>
<dbReference type="InterPro" id="IPR036390">
    <property type="entry name" value="WH_DNA-bd_sf"/>
</dbReference>
<dbReference type="SMART" id="SM00345">
    <property type="entry name" value="HTH_GNTR"/>
    <property type="match status" value="1"/>
</dbReference>
<dbReference type="Gene3D" id="1.10.10.10">
    <property type="entry name" value="Winged helix-like DNA-binding domain superfamily/Winged helix DNA-binding domain"/>
    <property type="match status" value="1"/>
</dbReference>
<dbReference type="PANTHER" id="PTHR44846:SF1">
    <property type="entry name" value="MANNOSYL-D-GLYCERATE TRANSPORT_METABOLISM SYSTEM REPRESSOR MNGR-RELATED"/>
    <property type="match status" value="1"/>
</dbReference>
<dbReference type="InterPro" id="IPR036388">
    <property type="entry name" value="WH-like_DNA-bd_sf"/>
</dbReference>
<keyword evidence="3" id="KW-0804">Transcription</keyword>
<dbReference type="InterPro" id="IPR028978">
    <property type="entry name" value="Chorismate_lyase_/UTRA_dom_sf"/>
</dbReference>
<evidence type="ECO:0000256" key="4">
    <source>
        <dbReference type="SAM" id="MobiDB-lite"/>
    </source>
</evidence>
<evidence type="ECO:0000256" key="2">
    <source>
        <dbReference type="ARBA" id="ARBA00023125"/>
    </source>
</evidence>
<dbReference type="Proteomes" id="UP001501676">
    <property type="component" value="Unassembled WGS sequence"/>
</dbReference>
<dbReference type="CDD" id="cd07377">
    <property type="entry name" value="WHTH_GntR"/>
    <property type="match status" value="1"/>
</dbReference>
<protein>
    <submittedName>
        <fullName evidence="6">GntR family transcriptional regulator</fullName>
    </submittedName>
</protein>
<evidence type="ECO:0000313" key="7">
    <source>
        <dbReference type="Proteomes" id="UP001501676"/>
    </source>
</evidence>
<comment type="caution">
    <text evidence="6">The sequence shown here is derived from an EMBL/GenBank/DDBJ whole genome shotgun (WGS) entry which is preliminary data.</text>
</comment>
<dbReference type="InterPro" id="IPR000524">
    <property type="entry name" value="Tscrpt_reg_HTH_GntR"/>
</dbReference>
<name>A0ABP6SQ61_9ACTN</name>
<dbReference type="SUPFAM" id="SSF46785">
    <property type="entry name" value="Winged helix' DNA-binding domain"/>
    <property type="match status" value="1"/>
</dbReference>
<dbReference type="Gene3D" id="3.40.1410.10">
    <property type="entry name" value="Chorismate lyase-like"/>
    <property type="match status" value="1"/>
</dbReference>
<dbReference type="PANTHER" id="PTHR44846">
    <property type="entry name" value="MANNOSYL-D-GLYCERATE TRANSPORT/METABOLISM SYSTEM REPRESSOR MNGR-RELATED"/>
    <property type="match status" value="1"/>
</dbReference>
<dbReference type="SUPFAM" id="SSF64288">
    <property type="entry name" value="Chorismate lyase-like"/>
    <property type="match status" value="1"/>
</dbReference>
<feature type="domain" description="HTH gntR-type" evidence="5">
    <location>
        <begin position="27"/>
        <end position="94"/>
    </location>
</feature>
<dbReference type="PROSITE" id="PS50949">
    <property type="entry name" value="HTH_GNTR"/>
    <property type="match status" value="1"/>
</dbReference>